<dbReference type="Pfam" id="PF08220">
    <property type="entry name" value="HTH_DeoR"/>
    <property type="match status" value="1"/>
</dbReference>
<evidence type="ECO:0000256" key="3">
    <source>
        <dbReference type="ARBA" id="ARBA00023163"/>
    </source>
</evidence>
<organism evidence="5 6">
    <name type="scientific">Hymenobacter negativus</name>
    <dbReference type="NCBI Taxonomy" id="2795026"/>
    <lineage>
        <taxon>Bacteria</taxon>
        <taxon>Pseudomonadati</taxon>
        <taxon>Bacteroidota</taxon>
        <taxon>Cytophagia</taxon>
        <taxon>Cytophagales</taxon>
        <taxon>Hymenobacteraceae</taxon>
        <taxon>Hymenobacter</taxon>
    </lineage>
</organism>
<dbReference type="PRINTS" id="PR00037">
    <property type="entry name" value="HTHLACR"/>
</dbReference>
<evidence type="ECO:0000313" key="6">
    <source>
        <dbReference type="Proteomes" id="UP000664369"/>
    </source>
</evidence>
<dbReference type="PANTHER" id="PTHR30363">
    <property type="entry name" value="HTH-TYPE TRANSCRIPTIONAL REGULATOR SRLR-RELATED"/>
    <property type="match status" value="1"/>
</dbReference>
<dbReference type="SUPFAM" id="SSF100950">
    <property type="entry name" value="NagB/RpiA/CoA transferase-like"/>
    <property type="match status" value="1"/>
</dbReference>
<dbReference type="Gene3D" id="3.40.50.1360">
    <property type="match status" value="1"/>
</dbReference>
<dbReference type="EMBL" id="JAGETZ010000007">
    <property type="protein sequence ID" value="MBO2010617.1"/>
    <property type="molecule type" value="Genomic_DNA"/>
</dbReference>
<dbReference type="InterPro" id="IPR036390">
    <property type="entry name" value="WH_DNA-bd_sf"/>
</dbReference>
<name>A0ABS3QH92_9BACT</name>
<evidence type="ECO:0000256" key="1">
    <source>
        <dbReference type="ARBA" id="ARBA00023015"/>
    </source>
</evidence>
<dbReference type="SUPFAM" id="SSF46785">
    <property type="entry name" value="Winged helix' DNA-binding domain"/>
    <property type="match status" value="1"/>
</dbReference>
<keyword evidence="2" id="KW-0238">DNA-binding</keyword>
<dbReference type="RefSeq" id="WP_208176241.1">
    <property type="nucleotide sequence ID" value="NZ_JAGETZ010000007.1"/>
</dbReference>
<dbReference type="Pfam" id="PF00455">
    <property type="entry name" value="DeoRC"/>
    <property type="match status" value="1"/>
</dbReference>
<dbReference type="InterPro" id="IPR001034">
    <property type="entry name" value="DeoR_HTH"/>
</dbReference>
<comment type="caution">
    <text evidence="5">The sequence shown here is derived from an EMBL/GenBank/DDBJ whole genome shotgun (WGS) entry which is preliminary data.</text>
</comment>
<gene>
    <name evidence="5" type="ORF">J4E00_16260</name>
</gene>
<accession>A0ABS3QH92</accession>
<reference evidence="5 6" key="1">
    <citation type="submission" date="2021-03" db="EMBL/GenBank/DDBJ databases">
        <authorList>
            <person name="Kim M.K."/>
        </authorList>
    </citation>
    <scope>NUCLEOTIDE SEQUENCE [LARGE SCALE GENOMIC DNA]</scope>
    <source>
        <strain evidence="5 6">BT442</strain>
    </source>
</reference>
<feature type="domain" description="HTH deoR-type" evidence="4">
    <location>
        <begin position="3"/>
        <end position="58"/>
    </location>
</feature>
<evidence type="ECO:0000256" key="2">
    <source>
        <dbReference type="ARBA" id="ARBA00023125"/>
    </source>
</evidence>
<dbReference type="SMART" id="SM01134">
    <property type="entry name" value="DeoRC"/>
    <property type="match status" value="1"/>
</dbReference>
<dbReference type="InterPro" id="IPR014036">
    <property type="entry name" value="DeoR-like_C"/>
</dbReference>
<sequence length="250" mass="26927">MNFQLRKQYILQTLEQHGSVEVAAVAGHLRTTPITIRRDLALLADQGLVVRTHGGAVRPNMARHPIAFITKATAQGPQKEYICQLAARHIAEGDTIFIDCGSTTFPLCALIRHLKIRVVTNSLPVLFELAGSAVQVVMAGGEVDAKRRATHGAVATEHLRRYAVDKAFVGVDGVSLRRGLSANSEKEASIFLAVAASAGHVYLLCDSSKLERDQYFQFAPLSAVGTLVTDKQAPAELLAQHRDAGLAVLS</sequence>
<protein>
    <submittedName>
        <fullName evidence="5">DeoR/GlpR transcriptional regulator</fullName>
    </submittedName>
</protein>
<dbReference type="InterPro" id="IPR018356">
    <property type="entry name" value="Tscrpt_reg_HTH_DeoR_CS"/>
</dbReference>
<evidence type="ECO:0000259" key="4">
    <source>
        <dbReference type="PROSITE" id="PS51000"/>
    </source>
</evidence>
<proteinExistence type="predicted"/>
<dbReference type="InterPro" id="IPR037171">
    <property type="entry name" value="NagB/RpiA_transferase-like"/>
</dbReference>
<keyword evidence="1" id="KW-0805">Transcription regulation</keyword>
<dbReference type="PROSITE" id="PS51000">
    <property type="entry name" value="HTH_DEOR_2"/>
    <property type="match status" value="1"/>
</dbReference>
<dbReference type="PROSITE" id="PS00894">
    <property type="entry name" value="HTH_DEOR_1"/>
    <property type="match status" value="1"/>
</dbReference>
<keyword evidence="6" id="KW-1185">Reference proteome</keyword>
<dbReference type="SMART" id="SM00420">
    <property type="entry name" value="HTH_DEOR"/>
    <property type="match status" value="1"/>
</dbReference>
<dbReference type="Proteomes" id="UP000664369">
    <property type="component" value="Unassembled WGS sequence"/>
</dbReference>
<evidence type="ECO:0000313" key="5">
    <source>
        <dbReference type="EMBL" id="MBO2010617.1"/>
    </source>
</evidence>
<keyword evidence="3" id="KW-0804">Transcription</keyword>
<dbReference type="PANTHER" id="PTHR30363:SF44">
    <property type="entry name" value="AGA OPERON TRANSCRIPTIONAL REPRESSOR-RELATED"/>
    <property type="match status" value="1"/>
</dbReference>
<dbReference type="InterPro" id="IPR050313">
    <property type="entry name" value="Carb_Metab_HTH_regulators"/>
</dbReference>